<name>A0A653A8T1_UNCDX</name>
<sequence length="68" mass="7660">MGPRLAVQLFSRRGFQLNIHDNGGGHAHTQKTYESGMLPRLLRLRVSLTALNLHGIFTVRMLCVCISR</sequence>
<gene>
    <name evidence="1" type="ORF">TRIP_B330230</name>
</gene>
<reference evidence="1" key="1">
    <citation type="submission" date="2018-07" db="EMBL/GenBank/DDBJ databases">
        <authorList>
            <consortium name="Genoscope - CEA"/>
            <person name="William W."/>
        </authorList>
    </citation>
    <scope>NUCLEOTIDE SEQUENCE</scope>
    <source>
        <strain evidence="1">IK1</strain>
    </source>
</reference>
<protein>
    <submittedName>
        <fullName evidence="1">Uncharacterized protein</fullName>
    </submittedName>
</protein>
<accession>A0A653A8T1</accession>
<dbReference type="AlphaFoldDB" id="A0A653A8T1"/>
<evidence type="ECO:0000313" key="1">
    <source>
        <dbReference type="EMBL" id="VBB44052.1"/>
    </source>
</evidence>
<proteinExistence type="predicted"/>
<organism evidence="1">
    <name type="scientific">Uncultured Desulfatiglans sp</name>
    <dbReference type="NCBI Taxonomy" id="1748965"/>
    <lineage>
        <taxon>Bacteria</taxon>
        <taxon>Pseudomonadati</taxon>
        <taxon>Thermodesulfobacteriota</taxon>
        <taxon>Desulfobacteria</taxon>
        <taxon>Desulfatiglandales</taxon>
        <taxon>Desulfatiglandaceae</taxon>
        <taxon>Desulfatiglans</taxon>
        <taxon>environmental samples</taxon>
    </lineage>
</organism>
<dbReference type="EMBL" id="UPXX01000027">
    <property type="protein sequence ID" value="VBB44052.1"/>
    <property type="molecule type" value="Genomic_DNA"/>
</dbReference>